<dbReference type="EMBL" id="QXEC01000003">
    <property type="protein sequence ID" value="RIV40260.1"/>
    <property type="molecule type" value="Genomic_DNA"/>
</dbReference>
<dbReference type="Proteomes" id="UP000283832">
    <property type="component" value="Unassembled WGS sequence"/>
</dbReference>
<proteinExistence type="predicted"/>
<comment type="caution">
    <text evidence="3">The sequence shown here is derived from an EMBL/GenBank/DDBJ whole genome shotgun (WGS) entry which is preliminary data.</text>
</comment>
<protein>
    <submittedName>
        <fullName evidence="3">Flavin reductase</fullName>
    </submittedName>
</protein>
<dbReference type="SUPFAM" id="SSF50475">
    <property type="entry name" value="FMN-binding split barrel"/>
    <property type="match status" value="1"/>
</dbReference>
<dbReference type="OrthoDB" id="9792858at2"/>
<dbReference type="PANTHER" id="PTHR30466">
    <property type="entry name" value="FLAVIN REDUCTASE"/>
    <property type="match status" value="1"/>
</dbReference>
<dbReference type="GO" id="GO:0010181">
    <property type="term" value="F:FMN binding"/>
    <property type="evidence" value="ECO:0007669"/>
    <property type="project" value="InterPro"/>
</dbReference>
<feature type="domain" description="Flavin reductase like" evidence="2">
    <location>
        <begin position="21"/>
        <end position="167"/>
    </location>
</feature>
<evidence type="ECO:0000259" key="2">
    <source>
        <dbReference type="SMART" id="SM00903"/>
    </source>
</evidence>
<dbReference type="InterPro" id="IPR050268">
    <property type="entry name" value="NADH-dep_flavin_reductase"/>
</dbReference>
<evidence type="ECO:0000313" key="4">
    <source>
        <dbReference type="Proteomes" id="UP000283832"/>
    </source>
</evidence>
<dbReference type="RefSeq" id="WP_119573554.1">
    <property type="nucleotide sequence ID" value="NZ_QXEC01000003.1"/>
</dbReference>
<dbReference type="PANTHER" id="PTHR30466:SF1">
    <property type="entry name" value="FMN REDUCTASE (NADH) RUTF"/>
    <property type="match status" value="1"/>
</dbReference>
<dbReference type="SMART" id="SM00903">
    <property type="entry name" value="Flavin_Reduct"/>
    <property type="match status" value="1"/>
</dbReference>
<organism evidence="3 4">
    <name type="scientific">Micromonospora radicis</name>
    <dbReference type="NCBI Taxonomy" id="1894971"/>
    <lineage>
        <taxon>Bacteria</taxon>
        <taxon>Bacillati</taxon>
        <taxon>Actinomycetota</taxon>
        <taxon>Actinomycetes</taxon>
        <taxon>Micromonosporales</taxon>
        <taxon>Micromonosporaceae</taxon>
        <taxon>Micromonospora</taxon>
    </lineage>
</organism>
<accession>A0A418MYI5</accession>
<dbReference type="GO" id="GO:0042602">
    <property type="term" value="F:riboflavin reductase (NADPH) activity"/>
    <property type="evidence" value="ECO:0007669"/>
    <property type="project" value="TreeGrafter"/>
</dbReference>
<dbReference type="InterPro" id="IPR002563">
    <property type="entry name" value="Flavin_Rdtase-like_dom"/>
</dbReference>
<name>A0A418MYI5_9ACTN</name>
<keyword evidence="1" id="KW-0560">Oxidoreductase</keyword>
<gene>
    <name evidence="3" type="ORF">D2L64_05260</name>
</gene>
<dbReference type="Pfam" id="PF01613">
    <property type="entry name" value="Flavin_Reduct"/>
    <property type="match status" value="1"/>
</dbReference>
<sequence>MTVHPHPTGVVTDPQTLRRTFAAFPTGVTVVTVGGPTPHGMTANSFTAVSLDPPLVLVCVGREAVMHDALAEAEHFGVSVLAAGQEPVARYFADRRRPLGREQFEFAQWRAGARTGVPLLVGAVAHFECQRWRSYDGGDHRIFVGRLVTMDRTSEDALLFVDGGFRRPEHERTGATT</sequence>
<reference evidence="3 4" key="1">
    <citation type="submission" date="2018-08" db="EMBL/GenBank/DDBJ databases">
        <title>Jishengella sp. nov., isolated from a root of Azadirachta indica A. Juss. var. siamensis Valenton.</title>
        <authorList>
            <person name="Kuncharoen N."/>
            <person name="Tanasupawat S."/>
            <person name="Kudo T."/>
            <person name="Ohkuma M."/>
        </authorList>
    </citation>
    <scope>NUCLEOTIDE SEQUENCE [LARGE SCALE GENOMIC DNA]</scope>
    <source>
        <strain evidence="3 4">AZ1-13</strain>
    </source>
</reference>
<dbReference type="InterPro" id="IPR012349">
    <property type="entry name" value="Split_barrel_FMN-bd"/>
</dbReference>
<keyword evidence="4" id="KW-1185">Reference proteome</keyword>
<evidence type="ECO:0000313" key="3">
    <source>
        <dbReference type="EMBL" id="RIV40260.1"/>
    </source>
</evidence>
<dbReference type="Gene3D" id="2.30.110.10">
    <property type="entry name" value="Electron Transport, Fmn-binding Protein, Chain A"/>
    <property type="match status" value="1"/>
</dbReference>
<evidence type="ECO:0000256" key="1">
    <source>
        <dbReference type="ARBA" id="ARBA00023002"/>
    </source>
</evidence>
<dbReference type="AlphaFoldDB" id="A0A418MYI5"/>